<gene>
    <name evidence="1" type="primary">thiS</name>
    <name evidence="1" type="ORF">H9647_08935</name>
</gene>
<protein>
    <submittedName>
        <fullName evidence="1">Sulfur carrier protein ThiS</fullName>
    </submittedName>
</protein>
<evidence type="ECO:0000313" key="1">
    <source>
        <dbReference type="EMBL" id="MBD7968188.1"/>
    </source>
</evidence>
<keyword evidence="2" id="KW-1185">Reference proteome</keyword>
<dbReference type="PANTHER" id="PTHR34472:SF1">
    <property type="entry name" value="SULFUR CARRIER PROTEIN THIS"/>
    <property type="match status" value="1"/>
</dbReference>
<dbReference type="EMBL" id="JACSQL010000002">
    <property type="protein sequence ID" value="MBD7968188.1"/>
    <property type="molecule type" value="Genomic_DNA"/>
</dbReference>
<dbReference type="InterPro" id="IPR016155">
    <property type="entry name" value="Mopterin_synth/thiamin_S_b"/>
</dbReference>
<reference evidence="1 2" key="1">
    <citation type="submission" date="2020-08" db="EMBL/GenBank/DDBJ databases">
        <title>A Genomic Blueprint of the Chicken Gut Microbiome.</title>
        <authorList>
            <person name="Gilroy R."/>
            <person name="Ravi A."/>
            <person name="Getino M."/>
            <person name="Pursley I."/>
            <person name="Horton D.L."/>
            <person name="Alikhan N.-F."/>
            <person name="Baker D."/>
            <person name="Gharbi K."/>
            <person name="Hall N."/>
            <person name="Watson M."/>
            <person name="Adriaenssens E.M."/>
            <person name="Foster-Nyarko E."/>
            <person name="Jarju S."/>
            <person name="Secka A."/>
            <person name="Antonio M."/>
            <person name="Oren A."/>
            <person name="Chaudhuri R."/>
            <person name="La Ragione R.M."/>
            <person name="Hildebrand F."/>
            <person name="Pallen M.J."/>
        </authorList>
    </citation>
    <scope>NUCLEOTIDE SEQUENCE [LARGE SCALE GENOMIC DNA]</scope>
    <source>
        <strain evidence="1 2">Sa2BVA9</strain>
    </source>
</reference>
<organism evidence="1 2">
    <name type="scientific">Paenibacillus gallinarum</name>
    <dbReference type="NCBI Taxonomy" id="2762232"/>
    <lineage>
        <taxon>Bacteria</taxon>
        <taxon>Bacillati</taxon>
        <taxon>Bacillota</taxon>
        <taxon>Bacilli</taxon>
        <taxon>Bacillales</taxon>
        <taxon>Paenibacillaceae</taxon>
        <taxon>Paenibacillus</taxon>
    </lineage>
</organism>
<dbReference type="InterPro" id="IPR003749">
    <property type="entry name" value="ThiS/MoaD-like"/>
</dbReference>
<dbReference type="InterPro" id="IPR012675">
    <property type="entry name" value="Beta-grasp_dom_sf"/>
</dbReference>
<dbReference type="InterPro" id="IPR010035">
    <property type="entry name" value="Thi_S"/>
</dbReference>
<dbReference type="PANTHER" id="PTHR34472">
    <property type="entry name" value="SULFUR CARRIER PROTEIN THIS"/>
    <property type="match status" value="1"/>
</dbReference>
<sequence>MKLRVNGQYIQIEEDQFTVTDLLESLDLGVKTVVIECNEQILTKDMHYSTLLKDGDHIEIVHFVGGG</sequence>
<dbReference type="SUPFAM" id="SSF54285">
    <property type="entry name" value="MoaD/ThiS"/>
    <property type="match status" value="1"/>
</dbReference>
<evidence type="ECO:0000313" key="2">
    <source>
        <dbReference type="Proteomes" id="UP000608071"/>
    </source>
</evidence>
<dbReference type="Proteomes" id="UP000608071">
    <property type="component" value="Unassembled WGS sequence"/>
</dbReference>
<dbReference type="Pfam" id="PF02597">
    <property type="entry name" value="ThiS"/>
    <property type="match status" value="1"/>
</dbReference>
<dbReference type="Gene3D" id="3.10.20.30">
    <property type="match status" value="1"/>
</dbReference>
<proteinExistence type="predicted"/>
<dbReference type="CDD" id="cd00565">
    <property type="entry name" value="Ubl_ThiS"/>
    <property type="match status" value="1"/>
</dbReference>
<name>A0ABR8SXZ4_9BACL</name>
<dbReference type="NCBIfam" id="TIGR01683">
    <property type="entry name" value="thiS"/>
    <property type="match status" value="1"/>
</dbReference>
<comment type="caution">
    <text evidence="1">The sequence shown here is derived from an EMBL/GenBank/DDBJ whole genome shotgun (WGS) entry which is preliminary data.</text>
</comment>
<dbReference type="RefSeq" id="WP_191799376.1">
    <property type="nucleotide sequence ID" value="NZ_JACSQL010000002.1"/>
</dbReference>
<accession>A0ABR8SXZ4</accession>